<evidence type="ECO:0000256" key="5">
    <source>
        <dbReference type="ARBA" id="ARBA00022729"/>
    </source>
</evidence>
<dbReference type="PANTHER" id="PTHR30069">
    <property type="entry name" value="TONB-DEPENDENT OUTER MEMBRANE RECEPTOR"/>
    <property type="match status" value="1"/>
</dbReference>
<proteinExistence type="inferred from homology"/>
<dbReference type="AlphaFoldDB" id="A0A2W7IAS3"/>
<dbReference type="PANTHER" id="PTHR30069:SF29">
    <property type="entry name" value="HEMOGLOBIN AND HEMOGLOBIN-HAPTOGLOBIN-BINDING PROTEIN 1-RELATED"/>
    <property type="match status" value="1"/>
</dbReference>
<evidence type="ECO:0000256" key="8">
    <source>
        <dbReference type="ARBA" id="ARBA00023170"/>
    </source>
</evidence>
<evidence type="ECO:0000259" key="13">
    <source>
        <dbReference type="Pfam" id="PF00593"/>
    </source>
</evidence>
<dbReference type="GO" id="GO:0009279">
    <property type="term" value="C:cell outer membrane"/>
    <property type="evidence" value="ECO:0007669"/>
    <property type="project" value="UniProtKB-SubCell"/>
</dbReference>
<keyword evidence="8 15" id="KW-0675">Receptor</keyword>
<comment type="subcellular location">
    <subcellularLocation>
        <location evidence="1 10">Cell outer membrane</location>
        <topology evidence="1 10">Multi-pass membrane protein</topology>
    </subcellularLocation>
</comment>
<keyword evidence="9 10" id="KW-0998">Cell outer membrane</keyword>
<evidence type="ECO:0000256" key="4">
    <source>
        <dbReference type="ARBA" id="ARBA00022692"/>
    </source>
</evidence>
<dbReference type="Pfam" id="PF07715">
    <property type="entry name" value="Plug"/>
    <property type="match status" value="1"/>
</dbReference>
<evidence type="ECO:0000256" key="9">
    <source>
        <dbReference type="ARBA" id="ARBA00023237"/>
    </source>
</evidence>
<keyword evidence="4 10" id="KW-0812">Transmembrane</keyword>
<keyword evidence="6 11" id="KW-0798">TonB box</keyword>
<dbReference type="EMBL" id="QKYV01000001">
    <property type="protein sequence ID" value="PZW43794.1"/>
    <property type="molecule type" value="Genomic_DNA"/>
</dbReference>
<dbReference type="SUPFAM" id="SSF56935">
    <property type="entry name" value="Porins"/>
    <property type="match status" value="1"/>
</dbReference>
<evidence type="ECO:0000259" key="14">
    <source>
        <dbReference type="Pfam" id="PF07715"/>
    </source>
</evidence>
<evidence type="ECO:0000313" key="16">
    <source>
        <dbReference type="Proteomes" id="UP000249542"/>
    </source>
</evidence>
<dbReference type="Pfam" id="PF13715">
    <property type="entry name" value="CarbopepD_reg_2"/>
    <property type="match status" value="1"/>
</dbReference>
<evidence type="ECO:0000256" key="7">
    <source>
        <dbReference type="ARBA" id="ARBA00023136"/>
    </source>
</evidence>
<keyword evidence="2 10" id="KW-0813">Transport</keyword>
<gene>
    <name evidence="15" type="ORF">LX95_00118</name>
</gene>
<comment type="similarity">
    <text evidence="10 11">Belongs to the TonB-dependent receptor family.</text>
</comment>
<evidence type="ECO:0000256" key="1">
    <source>
        <dbReference type="ARBA" id="ARBA00004571"/>
    </source>
</evidence>
<dbReference type="RefSeq" id="WP_111539486.1">
    <property type="nucleotide sequence ID" value="NZ_QKYV01000001.1"/>
</dbReference>
<dbReference type="GO" id="GO:0015344">
    <property type="term" value="F:siderophore uptake transmembrane transporter activity"/>
    <property type="evidence" value="ECO:0007669"/>
    <property type="project" value="TreeGrafter"/>
</dbReference>
<comment type="caution">
    <text evidence="15">The sequence shown here is derived from an EMBL/GenBank/DDBJ whole genome shotgun (WGS) entry which is preliminary data.</text>
</comment>
<dbReference type="PROSITE" id="PS52016">
    <property type="entry name" value="TONB_DEPENDENT_REC_3"/>
    <property type="match status" value="1"/>
</dbReference>
<dbReference type="InterPro" id="IPR012910">
    <property type="entry name" value="Plug_dom"/>
</dbReference>
<evidence type="ECO:0000256" key="2">
    <source>
        <dbReference type="ARBA" id="ARBA00022448"/>
    </source>
</evidence>
<dbReference type="Proteomes" id="UP000249542">
    <property type="component" value="Unassembled WGS sequence"/>
</dbReference>
<feature type="signal peptide" evidence="12">
    <location>
        <begin position="1"/>
        <end position="21"/>
    </location>
</feature>
<keyword evidence="5 12" id="KW-0732">Signal</keyword>
<dbReference type="InterPro" id="IPR039426">
    <property type="entry name" value="TonB-dep_rcpt-like"/>
</dbReference>
<keyword evidence="3 10" id="KW-1134">Transmembrane beta strand</keyword>
<dbReference type="Pfam" id="PF00593">
    <property type="entry name" value="TonB_dep_Rec_b-barrel"/>
    <property type="match status" value="1"/>
</dbReference>
<evidence type="ECO:0000256" key="12">
    <source>
        <dbReference type="SAM" id="SignalP"/>
    </source>
</evidence>
<sequence length="796" mass="89311">MKLQHFLLLCFLALTASKAYTQEYSVKGKIIDSLGTPIEGAHVHTSQRFTLSQADGSYHLSNVLAGAHHLRVSYMGYRTIDTLIKLSKDRTLNFQLQPDTSTLGEVLIQSSSIEQTTISREVVNQEYLQKEFTGSLAKSLEKLPGLNAMEIGAGTSKPIIRGLGLNRVAVAENGIKQEGQQWGADHGLELDGLAIENLEILKGVGAIEYGSDAIGGVIKVNNTKPPSANGLSGHVTTLGKSVNNTIGSSLNLNYKGDRFFYKLKLTGMEYGDYSLPTDTISYLNFKMPIHEEQLKNTAGKELDMYAQVGYRGEKVESLVSVSNVYQKSGFFPGAHGIPSIDRVRSDGDERDIDYPYQRVNHFKVINNNKIYFDNDYLEVLLGYQKNKRQEWSLFHTHYANQQPPAVDPNLELNFELDTYDAQAKYTKKFSKSHITTLGVQAKWQENSIGGFNFLLPQYTSNNFAAFATHEFKYSNKLLYSLGMRYDKNSISIGEHYDPTLYDYLIGAGQSVEEASAYAERSPDVDKDFGSFNVMAGVRYEFNPQWTLNANAGTNFRIPTAIELGANGIHHGSFRHEQGDVNLDPEKGWVADAKLSYAKKSFSWAVNPYAYYFSNYIYLKPSGNFSVLPHSGQLFKYTQSEALLSGIEMEVEKTFFSKLRTLAIAEYLYNKQITSDSSKNYPLPFTPANNLFLEAGYTLFKENKTFQGVEVYANARLAMEQDEIAQGEKITPGYELFGAGLSGSVHIQNIEARFNLQVTNLFNTKYFNHTSFYRRLEIPEMGRNIQLNLTIPFGNRS</sequence>
<organism evidence="15 16">
    <name type="scientific">Mesonia algae</name>
    <dbReference type="NCBI Taxonomy" id="213248"/>
    <lineage>
        <taxon>Bacteria</taxon>
        <taxon>Pseudomonadati</taxon>
        <taxon>Bacteroidota</taxon>
        <taxon>Flavobacteriia</taxon>
        <taxon>Flavobacteriales</taxon>
        <taxon>Flavobacteriaceae</taxon>
        <taxon>Mesonia</taxon>
    </lineage>
</organism>
<dbReference type="InterPro" id="IPR037066">
    <property type="entry name" value="Plug_dom_sf"/>
</dbReference>
<reference evidence="15 16" key="1">
    <citation type="submission" date="2018-06" db="EMBL/GenBank/DDBJ databases">
        <title>Genomic Encyclopedia of Archaeal and Bacterial Type Strains, Phase II (KMG-II): from individual species to whole genera.</title>
        <authorList>
            <person name="Goeker M."/>
        </authorList>
    </citation>
    <scope>NUCLEOTIDE SEQUENCE [LARGE SCALE GENOMIC DNA]</scope>
    <source>
        <strain evidence="15 16">DSM 15361</strain>
    </source>
</reference>
<dbReference type="GO" id="GO:0044718">
    <property type="term" value="P:siderophore transmembrane transport"/>
    <property type="evidence" value="ECO:0007669"/>
    <property type="project" value="TreeGrafter"/>
</dbReference>
<feature type="domain" description="TonB-dependent receptor plug" evidence="14">
    <location>
        <begin position="114"/>
        <end position="217"/>
    </location>
</feature>
<evidence type="ECO:0000313" key="15">
    <source>
        <dbReference type="EMBL" id="PZW43794.1"/>
    </source>
</evidence>
<accession>A0A2W7IAS3</accession>
<name>A0A2W7IAS3_9FLAO</name>
<dbReference type="InterPro" id="IPR000531">
    <property type="entry name" value="Beta-barrel_TonB"/>
</dbReference>
<keyword evidence="16" id="KW-1185">Reference proteome</keyword>
<feature type="chain" id="PRO_5016088840" evidence="12">
    <location>
        <begin position="22"/>
        <end position="796"/>
    </location>
</feature>
<dbReference type="SUPFAM" id="SSF49464">
    <property type="entry name" value="Carboxypeptidase regulatory domain-like"/>
    <property type="match status" value="1"/>
</dbReference>
<dbReference type="Gene3D" id="2.60.40.1120">
    <property type="entry name" value="Carboxypeptidase-like, regulatory domain"/>
    <property type="match status" value="1"/>
</dbReference>
<evidence type="ECO:0000256" key="10">
    <source>
        <dbReference type="PROSITE-ProRule" id="PRU01360"/>
    </source>
</evidence>
<evidence type="ECO:0000256" key="11">
    <source>
        <dbReference type="RuleBase" id="RU003357"/>
    </source>
</evidence>
<dbReference type="Gene3D" id="2.40.170.20">
    <property type="entry name" value="TonB-dependent receptor, beta-barrel domain"/>
    <property type="match status" value="1"/>
</dbReference>
<dbReference type="InterPro" id="IPR036942">
    <property type="entry name" value="Beta-barrel_TonB_sf"/>
</dbReference>
<feature type="domain" description="TonB-dependent receptor-like beta-barrel" evidence="13">
    <location>
        <begin position="360"/>
        <end position="760"/>
    </location>
</feature>
<evidence type="ECO:0000256" key="6">
    <source>
        <dbReference type="ARBA" id="ARBA00023077"/>
    </source>
</evidence>
<keyword evidence="7 10" id="KW-0472">Membrane</keyword>
<evidence type="ECO:0000256" key="3">
    <source>
        <dbReference type="ARBA" id="ARBA00022452"/>
    </source>
</evidence>
<dbReference type="InterPro" id="IPR008969">
    <property type="entry name" value="CarboxyPept-like_regulatory"/>
</dbReference>
<protein>
    <submittedName>
        <fullName evidence="15">Iron complex outermembrane receptor protein</fullName>
    </submittedName>
</protein>
<dbReference type="Gene3D" id="2.170.130.10">
    <property type="entry name" value="TonB-dependent receptor, plug domain"/>
    <property type="match status" value="1"/>
</dbReference>